<dbReference type="PANTHER" id="PTHR35368">
    <property type="entry name" value="HYDROPEROXIDE REDUCTASE"/>
    <property type="match status" value="1"/>
</dbReference>
<dbReference type="Proteomes" id="UP001260872">
    <property type="component" value="Unassembled WGS sequence"/>
</dbReference>
<dbReference type="EC" id="1.11.1.-" evidence="1"/>
<dbReference type="InterPro" id="IPR036102">
    <property type="entry name" value="OsmC/Ohrsf"/>
</dbReference>
<dbReference type="EMBL" id="JAVKGT010000006">
    <property type="protein sequence ID" value="MDR5711198.1"/>
    <property type="molecule type" value="Genomic_DNA"/>
</dbReference>
<accession>A0ABU1FSQ5</accession>
<name>A0ABU1FSQ5_9MICC</name>
<organism evidence="1 2">
    <name type="scientific">Nesterenkonia flava</name>
    <dbReference type="NCBI Taxonomy" id="469799"/>
    <lineage>
        <taxon>Bacteria</taxon>
        <taxon>Bacillati</taxon>
        <taxon>Actinomycetota</taxon>
        <taxon>Actinomycetes</taxon>
        <taxon>Micrococcales</taxon>
        <taxon>Micrococcaceae</taxon>
        <taxon>Nesterenkonia</taxon>
    </lineage>
</organism>
<gene>
    <name evidence="1" type="ORF">RH857_03455</name>
</gene>
<dbReference type="Gene3D" id="3.30.300.20">
    <property type="match status" value="1"/>
</dbReference>
<keyword evidence="1" id="KW-0575">Peroxidase</keyword>
<protein>
    <submittedName>
        <fullName evidence="1">OsmC family protein</fullName>
        <ecNumber evidence="1">1.11.1.-</ecNumber>
    </submittedName>
</protein>
<dbReference type="InterPro" id="IPR003718">
    <property type="entry name" value="OsmC/Ohr_fam"/>
</dbReference>
<dbReference type="RefSeq" id="WP_310536585.1">
    <property type="nucleotide sequence ID" value="NZ_BAAAOC010000092.1"/>
</dbReference>
<sequence length="192" mass="20426">MGAETTHLEGIDAEGLANLSQKNRENPEHGHKVVKTKTVAEAGFRNLNYVRDHKPFLISEPHKLLGDDEAPNPTEFALGALGSCISVGLLANATHRGVTLTKIEVELEGDIDISATWGVGDLDPEKVLGVSHVRVNVVLDGDADEATLQEITDNAIAWSPVVNTFKRPATFETTLTVGEAPTDSEGDAASHG</sequence>
<dbReference type="Pfam" id="PF02566">
    <property type="entry name" value="OsmC"/>
    <property type="match status" value="1"/>
</dbReference>
<reference evidence="2" key="1">
    <citation type="submission" date="2023-07" db="EMBL/GenBank/DDBJ databases">
        <title>Description of three actinobacteria isolated from air of manufacturing shop in a pharmaceutical factory.</title>
        <authorList>
            <person name="Zhang D.-F."/>
        </authorList>
    </citation>
    <scope>NUCLEOTIDE SEQUENCE [LARGE SCALE GENOMIC DNA]</scope>
    <source>
        <strain evidence="2">CCTCC AB 207010</strain>
    </source>
</reference>
<dbReference type="SUPFAM" id="SSF82784">
    <property type="entry name" value="OsmC-like"/>
    <property type="match status" value="1"/>
</dbReference>
<dbReference type="GO" id="GO:0004601">
    <property type="term" value="F:peroxidase activity"/>
    <property type="evidence" value="ECO:0007669"/>
    <property type="project" value="UniProtKB-KW"/>
</dbReference>
<dbReference type="PANTHER" id="PTHR35368:SF1">
    <property type="entry name" value="HYDROPEROXIDE REDUCTASE"/>
    <property type="match status" value="1"/>
</dbReference>
<keyword evidence="2" id="KW-1185">Reference proteome</keyword>
<evidence type="ECO:0000313" key="1">
    <source>
        <dbReference type="EMBL" id="MDR5711198.1"/>
    </source>
</evidence>
<keyword evidence="1" id="KW-0560">Oxidoreductase</keyword>
<dbReference type="InterPro" id="IPR015946">
    <property type="entry name" value="KH_dom-like_a/b"/>
</dbReference>
<comment type="caution">
    <text evidence="1">The sequence shown here is derived from an EMBL/GenBank/DDBJ whole genome shotgun (WGS) entry which is preliminary data.</text>
</comment>
<dbReference type="InterPro" id="IPR052924">
    <property type="entry name" value="OsmC/Ohr_hydroprdx_reductase"/>
</dbReference>
<evidence type="ECO:0000313" key="2">
    <source>
        <dbReference type="Proteomes" id="UP001260872"/>
    </source>
</evidence>
<proteinExistence type="predicted"/>